<proteinExistence type="predicted"/>
<comment type="caution">
    <text evidence="2">The sequence shown here is derived from an EMBL/GenBank/DDBJ whole genome shotgun (WGS) entry which is preliminary data.</text>
</comment>
<evidence type="ECO:0000256" key="1">
    <source>
        <dbReference type="SAM" id="Phobius"/>
    </source>
</evidence>
<protein>
    <submittedName>
        <fullName evidence="2">Uncharacterized protein</fullName>
    </submittedName>
</protein>
<name>A0A5J4USH5_9EUKA</name>
<evidence type="ECO:0000313" key="3">
    <source>
        <dbReference type="Proteomes" id="UP000324800"/>
    </source>
</evidence>
<sequence length="72" mass="7862">MWPIELGADGVNKLDFQVYYNPKVEGLKVGSTRKGQVSENFKIVAFPGTCQILEIAVISIVLVSVVLNKIAI</sequence>
<reference evidence="2 3" key="1">
    <citation type="submission" date="2019-03" db="EMBL/GenBank/DDBJ databases">
        <title>Single cell metagenomics reveals metabolic interactions within the superorganism composed of flagellate Streblomastix strix and complex community of Bacteroidetes bacteria on its surface.</title>
        <authorList>
            <person name="Treitli S.C."/>
            <person name="Kolisko M."/>
            <person name="Husnik F."/>
            <person name="Keeling P."/>
            <person name="Hampl V."/>
        </authorList>
    </citation>
    <scope>NUCLEOTIDE SEQUENCE [LARGE SCALE GENOMIC DNA]</scope>
    <source>
        <strain evidence="2">ST1C</strain>
    </source>
</reference>
<feature type="transmembrane region" description="Helical" evidence="1">
    <location>
        <begin position="43"/>
        <end position="67"/>
    </location>
</feature>
<dbReference type="EMBL" id="SNRW01013034">
    <property type="protein sequence ID" value="KAA6373090.1"/>
    <property type="molecule type" value="Genomic_DNA"/>
</dbReference>
<keyword evidence="1" id="KW-0472">Membrane</keyword>
<evidence type="ECO:0000313" key="2">
    <source>
        <dbReference type="EMBL" id="KAA6373090.1"/>
    </source>
</evidence>
<gene>
    <name evidence="2" type="ORF">EZS28_031385</name>
</gene>
<keyword evidence="1" id="KW-0812">Transmembrane</keyword>
<accession>A0A5J4USH5</accession>
<dbReference type="Proteomes" id="UP000324800">
    <property type="component" value="Unassembled WGS sequence"/>
</dbReference>
<keyword evidence="1" id="KW-1133">Transmembrane helix</keyword>
<organism evidence="2 3">
    <name type="scientific">Streblomastix strix</name>
    <dbReference type="NCBI Taxonomy" id="222440"/>
    <lineage>
        <taxon>Eukaryota</taxon>
        <taxon>Metamonada</taxon>
        <taxon>Preaxostyla</taxon>
        <taxon>Oxymonadida</taxon>
        <taxon>Streblomastigidae</taxon>
        <taxon>Streblomastix</taxon>
    </lineage>
</organism>
<dbReference type="AlphaFoldDB" id="A0A5J4USH5"/>